<dbReference type="RefSeq" id="WP_269480574.1">
    <property type="nucleotide sequence ID" value="NZ_JAPXGH010000011.1"/>
</dbReference>
<name>A0A9Q4PUP3_9BACT</name>
<proteinExistence type="predicted"/>
<keyword evidence="1" id="KW-0051">Antiviral defense</keyword>
<evidence type="ECO:0000313" key="3">
    <source>
        <dbReference type="EMBL" id="MCZ6162337.1"/>
    </source>
</evidence>
<feature type="domain" description="CRISPR type III-associated protein" evidence="2">
    <location>
        <begin position="42"/>
        <end position="259"/>
    </location>
</feature>
<dbReference type="Proteomes" id="UP001075461">
    <property type="component" value="Unassembled WGS sequence"/>
</dbReference>
<evidence type="ECO:0000313" key="4">
    <source>
        <dbReference type="Proteomes" id="UP001075461"/>
    </source>
</evidence>
<dbReference type="GO" id="GO:0051607">
    <property type="term" value="P:defense response to virus"/>
    <property type="evidence" value="ECO:0007669"/>
    <property type="project" value="UniProtKB-KW"/>
</dbReference>
<dbReference type="AlphaFoldDB" id="A0A9Q4PUP3"/>
<dbReference type="Pfam" id="PF03787">
    <property type="entry name" value="RAMPs"/>
    <property type="match status" value="1"/>
</dbReference>
<comment type="caution">
    <text evidence="3">The sequence shown here is derived from an EMBL/GenBank/DDBJ whole genome shotgun (WGS) entry which is preliminary data.</text>
</comment>
<reference evidence="3" key="1">
    <citation type="submission" date="2022-12" db="EMBL/GenBank/DDBJ databases">
        <title>Species Delineation and Comparative Genomics within the Campylobacter ureolyticus Complex.</title>
        <authorList>
            <person name="Maki J."/>
            <person name="Howard M."/>
            <person name="Connelly S."/>
            <person name="Hardy D.J."/>
            <person name="Cameron A."/>
        </authorList>
    </citation>
    <scope>NUCLEOTIDE SEQUENCE</scope>
    <source>
        <strain evidence="3">URMC_786</strain>
    </source>
</reference>
<accession>A0A9Q4PUP3</accession>
<evidence type="ECO:0000256" key="1">
    <source>
        <dbReference type="ARBA" id="ARBA00023118"/>
    </source>
</evidence>
<dbReference type="InterPro" id="IPR005537">
    <property type="entry name" value="RAMP_III_fam"/>
</dbReference>
<sequence>MIKAPYNFAPLNKEVFYPSWAKDISHDIPFRDGESGELELSITAHSPIFIANSKKDRGEESKKETKFCNVSGKFFIPATSIKGTIRSVLEIISFSKLRDFDDNTYAIRGFTKGEKFYMDQMRKPIRCGWLYKKDNDFFIQDCGIPGRISQKEIDKIYNTEFSKKFRVGSFNNEKKELKTAKYKYSLLKGKDLENKFSYLKKSYSRDIYKQDNNGKDGTIVVTGQSSARKEAKNGKKASGKIYEFIFFEKTGKEILVSQKMMEDFKFAYFDKREKEPKESVDWAYWRAKLEKAGKKVPVFFQLDDKGKLLHFGLAYMYKIIL</sequence>
<dbReference type="EMBL" id="JAPXGP010000006">
    <property type="protein sequence ID" value="MCZ6162337.1"/>
    <property type="molecule type" value="Genomic_DNA"/>
</dbReference>
<organism evidence="3 4">
    <name type="scientific">Campylobacter ureolyticus</name>
    <dbReference type="NCBI Taxonomy" id="827"/>
    <lineage>
        <taxon>Bacteria</taxon>
        <taxon>Pseudomonadati</taxon>
        <taxon>Campylobacterota</taxon>
        <taxon>Epsilonproteobacteria</taxon>
        <taxon>Campylobacterales</taxon>
        <taxon>Campylobacteraceae</taxon>
        <taxon>Campylobacter</taxon>
    </lineage>
</organism>
<protein>
    <submittedName>
        <fullName evidence="3">RAMP superfamily CRISPR-associated protein</fullName>
    </submittedName>
</protein>
<evidence type="ECO:0000259" key="2">
    <source>
        <dbReference type="Pfam" id="PF03787"/>
    </source>
</evidence>
<gene>
    <name evidence="3" type="ORF">O6B92_08340</name>
</gene>